<gene>
    <name evidence="1" type="ORF">AMECASPLE_023092</name>
</gene>
<protein>
    <submittedName>
        <fullName evidence="1">Uncharacterized protein</fullName>
    </submittedName>
</protein>
<evidence type="ECO:0000313" key="2">
    <source>
        <dbReference type="Proteomes" id="UP001469553"/>
    </source>
</evidence>
<reference evidence="1 2" key="1">
    <citation type="submission" date="2021-06" db="EMBL/GenBank/DDBJ databases">
        <authorList>
            <person name="Palmer J.M."/>
        </authorList>
    </citation>
    <scope>NUCLEOTIDE SEQUENCE [LARGE SCALE GENOMIC DNA]</scope>
    <source>
        <strain evidence="1 2">AS_MEX2019</strain>
        <tissue evidence="1">Muscle</tissue>
    </source>
</reference>
<proteinExistence type="predicted"/>
<evidence type="ECO:0000313" key="1">
    <source>
        <dbReference type="EMBL" id="MEQ2296264.1"/>
    </source>
</evidence>
<accession>A0ABV0YQX8</accession>
<organism evidence="1 2">
    <name type="scientific">Ameca splendens</name>
    <dbReference type="NCBI Taxonomy" id="208324"/>
    <lineage>
        <taxon>Eukaryota</taxon>
        <taxon>Metazoa</taxon>
        <taxon>Chordata</taxon>
        <taxon>Craniata</taxon>
        <taxon>Vertebrata</taxon>
        <taxon>Euteleostomi</taxon>
        <taxon>Actinopterygii</taxon>
        <taxon>Neopterygii</taxon>
        <taxon>Teleostei</taxon>
        <taxon>Neoteleostei</taxon>
        <taxon>Acanthomorphata</taxon>
        <taxon>Ovalentaria</taxon>
        <taxon>Atherinomorphae</taxon>
        <taxon>Cyprinodontiformes</taxon>
        <taxon>Goodeidae</taxon>
        <taxon>Ameca</taxon>
    </lineage>
</organism>
<name>A0ABV0YQX8_9TELE</name>
<comment type="caution">
    <text evidence="1">The sequence shown here is derived from an EMBL/GenBank/DDBJ whole genome shotgun (WGS) entry which is preliminary data.</text>
</comment>
<dbReference type="Proteomes" id="UP001469553">
    <property type="component" value="Unassembled WGS sequence"/>
</dbReference>
<sequence>MLQYLPDNTTFPVLVADPPLISMRTRRHPTRTGRFWCFMALKQHKGSFVVEGKLSEHPAEVNAVSVCSNVPNIRCELNLRPADEPGTSCLSRTHLTTGPQLAAGRKLDS</sequence>
<keyword evidence="2" id="KW-1185">Reference proteome</keyword>
<dbReference type="EMBL" id="JAHRIP010039722">
    <property type="protein sequence ID" value="MEQ2296264.1"/>
    <property type="molecule type" value="Genomic_DNA"/>
</dbReference>